<keyword evidence="2" id="KW-1185">Reference proteome</keyword>
<dbReference type="RefSeq" id="WP_327618086.1">
    <property type="nucleotide sequence ID" value="NZ_JAYWTM010000007.1"/>
</dbReference>
<accession>A0ABU6JR76</accession>
<evidence type="ECO:0008006" key="3">
    <source>
        <dbReference type="Google" id="ProtNLM"/>
    </source>
</evidence>
<protein>
    <recommendedName>
        <fullName evidence="3">Aldolase</fullName>
    </recommendedName>
</protein>
<evidence type="ECO:0000313" key="1">
    <source>
        <dbReference type="EMBL" id="MEC5343105.1"/>
    </source>
</evidence>
<dbReference type="Gene3D" id="3.20.20.70">
    <property type="entry name" value="Aldolase class I"/>
    <property type="match status" value="1"/>
</dbReference>
<organism evidence="1 2">
    <name type="scientific">Brenneria populi</name>
    <dbReference type="NCBI Taxonomy" id="1505588"/>
    <lineage>
        <taxon>Bacteria</taxon>
        <taxon>Pseudomonadati</taxon>
        <taxon>Pseudomonadota</taxon>
        <taxon>Gammaproteobacteria</taxon>
        <taxon>Enterobacterales</taxon>
        <taxon>Pectobacteriaceae</taxon>
        <taxon>Brenneria</taxon>
    </lineage>
</organism>
<gene>
    <name evidence="1" type="ORF">VSX58_10930</name>
</gene>
<dbReference type="InterPro" id="IPR013785">
    <property type="entry name" value="Aldolase_TIM"/>
</dbReference>
<dbReference type="Proteomes" id="UP001309705">
    <property type="component" value="Unassembled WGS sequence"/>
</dbReference>
<dbReference type="EMBL" id="JAYWTM010000007">
    <property type="protein sequence ID" value="MEC5343105.1"/>
    <property type="molecule type" value="Genomic_DNA"/>
</dbReference>
<reference evidence="1 2" key="1">
    <citation type="journal article" date="2017" name="Int. J. Syst. Evol. Microbiol.">
        <title>Brenneria populi subsp. brevivirga subsp. nov. isolated from symptomatic bark of Populus x euramericana canker, and description of Brenneria populi subsp. populi subsp. nov.</title>
        <authorList>
            <person name="Zheng M.H."/>
            <person name="Piao C.G."/>
            <person name="Xue H."/>
            <person name="Guo M.W."/>
            <person name="Li Y."/>
        </authorList>
    </citation>
    <scope>NUCLEOTIDE SEQUENCE [LARGE SCALE GENOMIC DNA]</scope>
    <source>
        <strain evidence="1 2">D9-5</strain>
    </source>
</reference>
<proteinExistence type="predicted"/>
<name>A0ABU6JR76_9GAMM</name>
<sequence length="336" mass="37210">MVRLEHQHTRFAEKIARIRAGRYRLGDFMIADAKDADLAGGVGAMGRRRDADGRAAGYRTRPEFHDQIRALIEQDVLDIMLASSATIETLAQERAFDGTRVLAAFRGNEATDAWVGIRGGRYREYAPQPYRGAALDLALAPICLYSLTYVNDAARDAASLEAYARFRAEARRHGLMHFLEVFNPNIDTGLSAADTPAFVNDCIIRTLASLTQAERPAFLKVAYNGPDALEELVTHDPSVVVGVLGGGQGTHRDTFELLAQTERRGGRLALFGRKINAAEHQPSMVSWMRRVVDREVAAQEAVRGYHGDLQRLGLRPDRHLETDSQITEDVLRADAQ</sequence>
<evidence type="ECO:0000313" key="2">
    <source>
        <dbReference type="Proteomes" id="UP001309705"/>
    </source>
</evidence>
<comment type="caution">
    <text evidence="1">The sequence shown here is derived from an EMBL/GenBank/DDBJ whole genome shotgun (WGS) entry which is preliminary data.</text>
</comment>